<keyword evidence="3" id="KW-0964">Secreted</keyword>
<evidence type="ECO:0000256" key="3">
    <source>
        <dbReference type="ARBA" id="ARBA00022525"/>
    </source>
</evidence>
<evidence type="ECO:0000313" key="16">
    <source>
        <dbReference type="Ensembl" id="ENSSORP00005025143.1"/>
    </source>
</evidence>
<evidence type="ECO:0000256" key="1">
    <source>
        <dbReference type="ARBA" id="ARBA00004167"/>
    </source>
</evidence>
<comment type="caution">
    <text evidence="12">Lacks conserved residue(s) required for the propagation of feature annotation.</text>
</comment>
<dbReference type="AlphaFoldDB" id="A0A673A905"/>
<dbReference type="InterPro" id="IPR036179">
    <property type="entry name" value="Ig-like_dom_sf"/>
</dbReference>
<keyword evidence="4 13" id="KW-0812">Transmembrane</keyword>
<comment type="subcellular location">
    <subcellularLocation>
        <location evidence="1">Membrane</location>
        <topology evidence="1">Single-pass membrane protein</topology>
    </subcellularLocation>
    <subcellularLocation>
        <location evidence="2">Secreted</location>
    </subcellularLocation>
</comment>
<accession>A0A673A905</accession>
<feature type="disulfide bond" evidence="12">
    <location>
        <begin position="385"/>
        <end position="446"/>
    </location>
</feature>
<dbReference type="FunFam" id="3.10.250.10:FF:000006">
    <property type="entry name" value="neurotrypsin isoform X2"/>
    <property type="match status" value="1"/>
</dbReference>
<dbReference type="FunFam" id="3.10.250.10:FF:000016">
    <property type="entry name" value="Scavenger receptor cysteine-rich protein type 12"/>
    <property type="match status" value="1"/>
</dbReference>
<evidence type="ECO:0000256" key="14">
    <source>
        <dbReference type="SAM" id="SignalP"/>
    </source>
</evidence>
<feature type="domain" description="SRCR" evidence="15">
    <location>
        <begin position="241"/>
        <end position="342"/>
    </location>
</feature>
<feature type="domain" description="SRCR" evidence="15">
    <location>
        <begin position="136"/>
        <end position="237"/>
    </location>
</feature>
<dbReference type="SUPFAM" id="SSF48726">
    <property type="entry name" value="Immunoglobulin"/>
    <property type="match status" value="1"/>
</dbReference>
<dbReference type="PRINTS" id="PR00258">
    <property type="entry name" value="SPERACTRCPTR"/>
</dbReference>
<dbReference type="Proteomes" id="UP000472271">
    <property type="component" value="Chromosome 8"/>
</dbReference>
<feature type="disulfide bond" evidence="12">
    <location>
        <begin position="829"/>
        <end position="839"/>
    </location>
</feature>
<feature type="disulfide bond" evidence="12">
    <location>
        <begin position="372"/>
        <end position="436"/>
    </location>
</feature>
<sequence>MDLRLMVIWMSFWVRVCLLFTSSLPAAGVQIRLVGSGSTRCSGRVEVFHGGTWGTVCDDGWDLNDAQVVCRQMNCGTAVTAPGSAHFGPGSDPTWLHDVACSGNESSLTECPHPGFGTEDCEHDEDAGVICSGSHIRLVAPGSTRCSGRVEVFHGGTWGTVCDDGWDLNDAQVVCRQMNCGSAVRALGSARFGRGSGPTWLDDVDCSGSESSLTECPHPGFGTEDCEHDEDAGVICSGSHIRLVGPGSTRCSGTVEVFHGGTWGTVCDDGWDLNDAQVVCRQLNCGTALSALGSAHFGPGSDPIWLHDVACSGSESYLTECQHPGFGTEDCEHNEDAGVICSGSQIRLAGPGSTRCSGRVEVFHGGTWGTVCDDGWDLNDAQVVCRQLNCGTAVRAPGSAHFGPGSDPTWLDDVACSGNESSLTECPHPGFGTEDCEHDEDAGVICSGLLSENNSTATESVHFRLVGGASRCHGDLEMKRQDGNWKPVEGFNWYRKLGNRVCAELDCGSAVSVRDRWTRSSIDNWRIRSDCVESELRNCFTSETYLSSFLELNCSDSVRLVQGSSVCSGRLEVRSNQSRSWSSVCEGHLDLRGAQVVCRELGCGAPGLLQGALSGAAEAPVVQTFTCEGHESALLDCGSSGAQTCSSGTAVNLTCTDPDDVRLVGGASHCNGKVQIKHHGEWRDVGYGDYSSDPWTLKAADVICRRLDCGSAVSGRGSGPSVPLWFITLTCLLSTSALTNCVRTYPASFGSTLSLTCSDSVRLVHGSSRCSGRLEVRSNQSWSSVCEEDLDLNDTQVVCRELDCGAPGLLQGGLYGEGEAPVWTSELQCEGNESAVLDCRRSSSAGKTCSNGTAAGLTCSDPGGVRLVGQPSRCAGTLEIQHQGQWRPVEDQYKRWDLKSGSAVCQHLDCGSAVSVNRTYDFTFKPVWLVSVPCVKLTSGPRDCVGLDDFYYHSSAVAVVCSDLLPQPNISLSDGVFGVYQQGFRVLVGSDFTITCSVRPQYPGGSFQLISDTEKPLNLTLPAVNHSAHFLLSAMGYAHRGNYTCVYHVDVYNRSFTSSQSPALYLTVGDLVTNLIIRVVLVVSALLIFDVCLFFFYQVSVKRIRTKADRRHRRPSAPQ</sequence>
<feature type="domain" description="SRCR" evidence="15">
    <location>
        <begin position="463"/>
        <end position="563"/>
    </location>
</feature>
<keyword evidence="8 13" id="KW-0472">Membrane</keyword>
<keyword evidence="11" id="KW-0393">Immunoglobulin domain</keyword>
<evidence type="ECO:0000256" key="5">
    <source>
        <dbReference type="ARBA" id="ARBA00022729"/>
    </source>
</evidence>
<keyword evidence="9 12" id="KW-1015">Disulfide bond</keyword>
<feature type="disulfide bond" evidence="12">
    <location>
        <begin position="206"/>
        <end position="216"/>
    </location>
</feature>
<proteinExistence type="predicted"/>
<dbReference type="PROSITE" id="PS50287">
    <property type="entry name" value="SRCR_2"/>
    <property type="match status" value="9"/>
</dbReference>
<feature type="disulfide bond" evidence="12">
    <location>
        <begin position="416"/>
        <end position="426"/>
    </location>
</feature>
<dbReference type="FunFam" id="3.10.250.10:FF:000009">
    <property type="entry name" value="WC1"/>
    <property type="match status" value="2"/>
</dbReference>
<dbReference type="FunFam" id="3.10.250.10:FF:000002">
    <property type="entry name" value="Scavenger receptor cysteine-rich type 1 protein M130"/>
    <property type="match status" value="1"/>
</dbReference>
<feature type="disulfide bond" evidence="12">
    <location>
        <begin position="162"/>
        <end position="226"/>
    </location>
</feature>
<feature type="domain" description="SRCR" evidence="15">
    <location>
        <begin position="558"/>
        <end position="656"/>
    </location>
</feature>
<dbReference type="SUPFAM" id="SSF56487">
    <property type="entry name" value="SRCR-like"/>
    <property type="match status" value="9"/>
</dbReference>
<dbReference type="SMART" id="SM00202">
    <property type="entry name" value="SR"/>
    <property type="match status" value="8"/>
</dbReference>
<dbReference type="PANTHER" id="PTHR19331:SF22">
    <property type="entry name" value="DELETED IN MALIGNANT BRAIN TUMORS 1 PROTEIN"/>
    <property type="match status" value="1"/>
</dbReference>
<feature type="disulfide bond" evidence="12">
    <location>
        <begin position="627"/>
        <end position="637"/>
    </location>
</feature>
<dbReference type="Pfam" id="PF00047">
    <property type="entry name" value="ig"/>
    <property type="match status" value="1"/>
</dbReference>
<evidence type="ECO:0000256" key="7">
    <source>
        <dbReference type="ARBA" id="ARBA00022989"/>
    </source>
</evidence>
<feature type="disulfide bond" evidence="12">
    <location>
        <begin position="934"/>
        <end position="944"/>
    </location>
</feature>
<feature type="disulfide bond" evidence="12">
    <location>
        <begin position="267"/>
        <end position="331"/>
    </location>
</feature>
<dbReference type="InterPro" id="IPR001190">
    <property type="entry name" value="SRCR"/>
</dbReference>
<evidence type="ECO:0000256" key="9">
    <source>
        <dbReference type="ARBA" id="ARBA00023157"/>
    </source>
</evidence>
<keyword evidence="10" id="KW-0325">Glycoprotein</keyword>
<dbReference type="Ensembl" id="ENSSORT00005025898.1">
    <property type="protein sequence ID" value="ENSSORP00005025143.1"/>
    <property type="gene ID" value="ENSSORG00005012104.1"/>
</dbReference>
<reference evidence="16" key="3">
    <citation type="submission" date="2025-09" db="UniProtKB">
        <authorList>
            <consortium name="Ensembl"/>
        </authorList>
    </citation>
    <scope>IDENTIFICATION</scope>
</reference>
<evidence type="ECO:0000256" key="6">
    <source>
        <dbReference type="ARBA" id="ARBA00022737"/>
    </source>
</evidence>
<dbReference type="Gene3D" id="3.10.250.10">
    <property type="entry name" value="SRCR-like domain"/>
    <property type="match status" value="9"/>
</dbReference>
<dbReference type="Pfam" id="PF00530">
    <property type="entry name" value="SRCR"/>
    <property type="match status" value="9"/>
</dbReference>
<feature type="domain" description="SRCR" evidence="15">
    <location>
        <begin position="346"/>
        <end position="447"/>
    </location>
</feature>
<evidence type="ECO:0000256" key="8">
    <source>
        <dbReference type="ARBA" id="ARBA00023136"/>
    </source>
</evidence>
<evidence type="ECO:0000259" key="15">
    <source>
        <dbReference type="PROSITE" id="PS50287"/>
    </source>
</evidence>
<organism evidence="16 17">
    <name type="scientific">Sphaeramia orbicularis</name>
    <name type="common">orbiculate cardinalfish</name>
    <dbReference type="NCBI Taxonomy" id="375764"/>
    <lineage>
        <taxon>Eukaryota</taxon>
        <taxon>Metazoa</taxon>
        <taxon>Chordata</taxon>
        <taxon>Craniata</taxon>
        <taxon>Vertebrata</taxon>
        <taxon>Euteleostomi</taxon>
        <taxon>Actinopterygii</taxon>
        <taxon>Neopterygii</taxon>
        <taxon>Teleostei</taxon>
        <taxon>Neoteleostei</taxon>
        <taxon>Acanthomorphata</taxon>
        <taxon>Gobiaria</taxon>
        <taxon>Kurtiformes</taxon>
        <taxon>Apogonoidei</taxon>
        <taxon>Apogonidae</taxon>
        <taxon>Apogoninae</taxon>
        <taxon>Sphaeramia</taxon>
    </lineage>
</organism>
<dbReference type="InterPro" id="IPR036772">
    <property type="entry name" value="SRCR-like_dom_sf"/>
</dbReference>
<dbReference type="PANTHER" id="PTHR19331">
    <property type="entry name" value="SCAVENGER RECEPTOR DOMAIN-CONTAINING"/>
    <property type="match status" value="1"/>
</dbReference>
<evidence type="ECO:0000256" key="11">
    <source>
        <dbReference type="ARBA" id="ARBA00023319"/>
    </source>
</evidence>
<evidence type="ECO:0000256" key="13">
    <source>
        <dbReference type="SAM" id="Phobius"/>
    </source>
</evidence>
<dbReference type="FunFam" id="3.10.250.10:FF:000013">
    <property type="entry name" value="CD163 molecule like 1"/>
    <property type="match status" value="1"/>
</dbReference>
<evidence type="ECO:0000256" key="2">
    <source>
        <dbReference type="ARBA" id="ARBA00004613"/>
    </source>
</evidence>
<name>A0A673A905_9TELE</name>
<feature type="domain" description="SRCR" evidence="15">
    <location>
        <begin position="661"/>
        <end position="758"/>
    </location>
</feature>
<feature type="chain" id="PRO_5025423013" description="SRCR domain-containing protein" evidence="14">
    <location>
        <begin position="29"/>
        <end position="1119"/>
    </location>
</feature>
<keyword evidence="6" id="KW-0677">Repeat</keyword>
<reference evidence="16" key="2">
    <citation type="submission" date="2025-08" db="UniProtKB">
        <authorList>
            <consortium name="Ensembl"/>
        </authorList>
    </citation>
    <scope>IDENTIFICATION</scope>
</reference>
<feature type="disulfide bond" evidence="12">
    <location>
        <begin position="70"/>
        <end position="131"/>
    </location>
</feature>
<feature type="disulfide bond" evidence="12">
    <location>
        <begin position="101"/>
        <end position="111"/>
    </location>
</feature>
<evidence type="ECO:0000256" key="10">
    <source>
        <dbReference type="ARBA" id="ARBA00023180"/>
    </source>
</evidence>
<keyword evidence="7 13" id="KW-1133">Transmembrane helix</keyword>
<keyword evidence="5 14" id="KW-0732">Signal</keyword>
<dbReference type="InParanoid" id="A0A673A905"/>
<evidence type="ECO:0000313" key="17">
    <source>
        <dbReference type="Proteomes" id="UP000472271"/>
    </source>
</evidence>
<dbReference type="InterPro" id="IPR013783">
    <property type="entry name" value="Ig-like_fold"/>
</dbReference>
<evidence type="ECO:0000256" key="12">
    <source>
        <dbReference type="PROSITE-ProRule" id="PRU00196"/>
    </source>
</evidence>
<feature type="domain" description="SRCR" evidence="15">
    <location>
        <begin position="761"/>
        <end position="860"/>
    </location>
</feature>
<dbReference type="InterPro" id="IPR013151">
    <property type="entry name" value="Immunoglobulin_dom"/>
</dbReference>
<feature type="disulfide bond" evidence="12">
    <location>
        <begin position="731"/>
        <end position="741"/>
    </location>
</feature>
<keyword evidence="17" id="KW-1185">Reference proteome</keyword>
<reference evidence="16" key="1">
    <citation type="submission" date="2019-06" db="EMBL/GenBank/DDBJ databases">
        <authorList>
            <consortium name="Wellcome Sanger Institute Data Sharing"/>
        </authorList>
    </citation>
    <scope>NUCLEOTIDE SEQUENCE [LARGE SCALE GENOMIC DNA]</scope>
</reference>
<protein>
    <recommendedName>
        <fullName evidence="15">SRCR domain-containing protein</fullName>
    </recommendedName>
</protein>
<feature type="disulfide bond" evidence="12">
    <location>
        <begin position="57"/>
        <end position="121"/>
    </location>
</feature>
<feature type="domain" description="SRCR" evidence="15">
    <location>
        <begin position="31"/>
        <end position="132"/>
    </location>
</feature>
<feature type="disulfide bond" evidence="12">
    <location>
        <begin position="280"/>
        <end position="341"/>
    </location>
</feature>
<dbReference type="GO" id="GO:0016020">
    <property type="term" value="C:membrane"/>
    <property type="evidence" value="ECO:0007669"/>
    <property type="project" value="UniProtKB-SubCell"/>
</dbReference>
<dbReference type="Gene3D" id="2.60.40.10">
    <property type="entry name" value="Immunoglobulins"/>
    <property type="match status" value="1"/>
</dbReference>
<feature type="transmembrane region" description="Helical" evidence="13">
    <location>
        <begin position="1075"/>
        <end position="1097"/>
    </location>
</feature>
<feature type="domain" description="SRCR" evidence="15">
    <location>
        <begin position="865"/>
        <end position="962"/>
    </location>
</feature>
<feature type="disulfide bond" evidence="12">
    <location>
        <begin position="311"/>
        <end position="321"/>
    </location>
</feature>
<feature type="signal peptide" evidence="14">
    <location>
        <begin position="1"/>
        <end position="28"/>
    </location>
</feature>
<feature type="disulfide bond" evidence="12">
    <location>
        <begin position="175"/>
        <end position="236"/>
    </location>
</feature>
<evidence type="ECO:0000256" key="4">
    <source>
        <dbReference type="ARBA" id="ARBA00022692"/>
    </source>
</evidence>